<name>A0AAT9FHT4_9BACT</name>
<evidence type="ECO:0000259" key="5">
    <source>
        <dbReference type="Pfam" id="PF00884"/>
    </source>
</evidence>
<evidence type="ECO:0000313" key="6">
    <source>
        <dbReference type="EMBL" id="BDS05543.1"/>
    </source>
</evidence>
<dbReference type="CDD" id="cd16143">
    <property type="entry name" value="ARS_like"/>
    <property type="match status" value="1"/>
</dbReference>
<dbReference type="InterPro" id="IPR050738">
    <property type="entry name" value="Sulfatase"/>
</dbReference>
<gene>
    <name evidence="6" type="ORF">NT6N_05830</name>
</gene>
<dbReference type="PANTHER" id="PTHR42693:SF53">
    <property type="entry name" value="ENDO-4-O-SULFATASE"/>
    <property type="match status" value="1"/>
</dbReference>
<dbReference type="Pfam" id="PF00884">
    <property type="entry name" value="Sulfatase"/>
    <property type="match status" value="1"/>
</dbReference>
<dbReference type="Gene3D" id="3.40.720.10">
    <property type="entry name" value="Alkaline Phosphatase, subunit A"/>
    <property type="match status" value="1"/>
</dbReference>
<feature type="domain" description="Sulfatase N-terminal" evidence="5">
    <location>
        <begin position="26"/>
        <end position="373"/>
    </location>
</feature>
<dbReference type="PROSITE" id="PS00523">
    <property type="entry name" value="SULFATASE_1"/>
    <property type="match status" value="1"/>
</dbReference>
<dbReference type="PANTHER" id="PTHR42693">
    <property type="entry name" value="ARYLSULFATASE FAMILY MEMBER"/>
    <property type="match status" value="1"/>
</dbReference>
<dbReference type="InterPro" id="IPR017850">
    <property type="entry name" value="Alkaline_phosphatase_core_sf"/>
</dbReference>
<dbReference type="InterPro" id="IPR024607">
    <property type="entry name" value="Sulfatase_CS"/>
</dbReference>
<dbReference type="InterPro" id="IPR000917">
    <property type="entry name" value="Sulfatase_N"/>
</dbReference>
<dbReference type="GO" id="GO:0004065">
    <property type="term" value="F:arylsulfatase activity"/>
    <property type="evidence" value="ECO:0007669"/>
    <property type="project" value="TreeGrafter"/>
</dbReference>
<dbReference type="PROSITE" id="PS00149">
    <property type="entry name" value="SULFATASE_2"/>
    <property type="match status" value="1"/>
</dbReference>
<evidence type="ECO:0000256" key="4">
    <source>
        <dbReference type="ARBA" id="ARBA00022837"/>
    </source>
</evidence>
<proteinExistence type="inferred from homology"/>
<evidence type="ECO:0000256" key="2">
    <source>
        <dbReference type="ARBA" id="ARBA00022723"/>
    </source>
</evidence>
<comment type="similarity">
    <text evidence="1">Belongs to the sulfatase family.</text>
</comment>
<evidence type="ECO:0000256" key="1">
    <source>
        <dbReference type="ARBA" id="ARBA00008779"/>
    </source>
</evidence>
<keyword evidence="4" id="KW-0106">Calcium</keyword>
<reference evidence="6" key="1">
    <citation type="submission" date="2024-07" db="EMBL/GenBank/DDBJ databases">
        <title>Complete genome sequence of Verrucomicrobiaceae bacterium NT6N.</title>
        <authorList>
            <person name="Huang C."/>
            <person name="Takami H."/>
            <person name="Hamasaki K."/>
        </authorList>
    </citation>
    <scope>NUCLEOTIDE SEQUENCE</scope>
    <source>
        <strain evidence="6">NT6N</strain>
    </source>
</reference>
<evidence type="ECO:0000256" key="3">
    <source>
        <dbReference type="ARBA" id="ARBA00022801"/>
    </source>
</evidence>
<dbReference type="EMBL" id="AP026866">
    <property type="protein sequence ID" value="BDS05543.1"/>
    <property type="molecule type" value="Genomic_DNA"/>
</dbReference>
<dbReference type="Gene3D" id="3.30.1120.10">
    <property type="match status" value="1"/>
</dbReference>
<keyword evidence="2" id="KW-0479">Metal-binding</keyword>
<organism evidence="6">
    <name type="scientific">Oceaniferula spumae</name>
    <dbReference type="NCBI Taxonomy" id="2979115"/>
    <lineage>
        <taxon>Bacteria</taxon>
        <taxon>Pseudomonadati</taxon>
        <taxon>Verrucomicrobiota</taxon>
        <taxon>Verrucomicrobiia</taxon>
        <taxon>Verrucomicrobiales</taxon>
        <taxon>Verrucomicrobiaceae</taxon>
        <taxon>Oceaniferula</taxon>
    </lineage>
</organism>
<dbReference type="SUPFAM" id="SSF53649">
    <property type="entry name" value="Alkaline phosphatase-like"/>
    <property type="match status" value="1"/>
</dbReference>
<dbReference type="AlphaFoldDB" id="A0AAT9FHT4"/>
<dbReference type="GO" id="GO:0046872">
    <property type="term" value="F:metal ion binding"/>
    <property type="evidence" value="ECO:0007669"/>
    <property type="project" value="UniProtKB-KW"/>
</dbReference>
<keyword evidence="3" id="KW-0378">Hydrolase</keyword>
<dbReference type="KEGG" id="osu:NT6N_05830"/>
<protein>
    <submittedName>
        <fullName evidence="6">Arylsulfatase</fullName>
    </submittedName>
</protein>
<accession>A0AAT9FHT4</accession>
<sequence>MRVKNPLKLLIATVLLLPTIALAKKPNIIVILADDMGVDSVAALNDNLGIKTPHLDKLTEQGISFGDAHSGSAVCSPTRYGLLTGRYSWRSRLKAGIVKKWERPLIEKNRLTLASMLKAQGYDTACIGKWHLGWHWPKKGDGFTEKQAEIDFTGVLQGGPMEAGFDYSFGDDVPNWPPFVWIENGKMHGVPDTPLKFAKHYYSNNGIGMKGWKFEEVLPEITRRSVKYIDEHSKGEKPFFLYFPMTSPHTPISPSEKFKGKSGISDYADFLIETDWCIGQVLEAVHRNGIEENTLVIFTTDNGTSPKADFPQLRSRGVELQEHWRGNKADAFEGGHRVPFIASWKGVIKPGTSSKQTISLVDIMATCAEVVGVELPDTAAEDSVSLLAVMKDSSITKPLHSAVICHSSTGQFVVRDGKWKLLFCPGSGGWSEPVDPVAKKKGLPKWQLYDLESDPKESKNLLAEHPEVVKNMTAVLRKFVEDGRSTPGAAQKNHNGEIWWRHLPWPKP</sequence>